<feature type="chain" id="PRO_5024273013" description="glucan endo-1,3-beta-D-glucosidase" evidence="10">
    <location>
        <begin position="25"/>
        <end position="351"/>
    </location>
</feature>
<dbReference type="InterPro" id="IPR000490">
    <property type="entry name" value="Glyco_hydro_17"/>
</dbReference>
<dbReference type="SUPFAM" id="SSF51445">
    <property type="entry name" value="(Trans)glycosidases"/>
    <property type="match status" value="1"/>
</dbReference>
<dbReference type="InterPro" id="IPR017853">
    <property type="entry name" value="GH"/>
</dbReference>
<feature type="signal peptide" evidence="10">
    <location>
        <begin position="1"/>
        <end position="24"/>
    </location>
</feature>
<evidence type="ECO:0000256" key="3">
    <source>
        <dbReference type="ARBA" id="ARBA00012780"/>
    </source>
</evidence>
<keyword evidence="12" id="KW-1185">Reference proteome</keyword>
<evidence type="ECO:0000256" key="6">
    <source>
        <dbReference type="ARBA" id="ARBA00033335"/>
    </source>
</evidence>
<evidence type="ECO:0000256" key="4">
    <source>
        <dbReference type="ARBA" id="ARBA00022801"/>
    </source>
</evidence>
<proteinExistence type="inferred from homology"/>
<dbReference type="FunFam" id="3.20.20.80:FF:000010">
    <property type="entry name" value="glucan endo-1,3-beta-glucosidase, basic"/>
    <property type="match status" value="1"/>
</dbReference>
<dbReference type="GO" id="GO:0005975">
    <property type="term" value="P:carbohydrate metabolic process"/>
    <property type="evidence" value="ECO:0007669"/>
    <property type="project" value="InterPro"/>
</dbReference>
<comment type="catalytic activity">
    <reaction evidence="1">
        <text>Hydrolysis of (1-&gt;3)-beta-D-glucosidic linkages in (1-&gt;3)-beta-D-glucans.</text>
        <dbReference type="EC" id="3.2.1.39"/>
    </reaction>
</comment>
<evidence type="ECO:0000256" key="1">
    <source>
        <dbReference type="ARBA" id="ARBA00000382"/>
    </source>
</evidence>
<evidence type="ECO:0000256" key="10">
    <source>
        <dbReference type="SAM" id="SignalP"/>
    </source>
</evidence>
<evidence type="ECO:0000256" key="8">
    <source>
        <dbReference type="RuleBase" id="RU004335"/>
    </source>
</evidence>
<evidence type="ECO:0000256" key="9">
    <source>
        <dbReference type="RuleBase" id="RU004336"/>
    </source>
</evidence>
<dbReference type="InterPro" id="IPR044965">
    <property type="entry name" value="Glyco_hydro_17_plant"/>
</dbReference>
<accession>A0A5N5I0J0</accession>
<reference evidence="12" key="2">
    <citation type="submission" date="2019-10" db="EMBL/GenBank/DDBJ databases">
        <title>A de novo genome assembly of a pear dwarfing rootstock.</title>
        <authorList>
            <person name="Wang F."/>
            <person name="Wang J."/>
            <person name="Li S."/>
            <person name="Zhang Y."/>
            <person name="Fang M."/>
            <person name="Ma L."/>
            <person name="Zhao Y."/>
            <person name="Jiang S."/>
        </authorList>
    </citation>
    <scope>NUCLEOTIDE SEQUENCE [LARGE SCALE GENOMIC DNA]</scope>
</reference>
<dbReference type="Proteomes" id="UP000327157">
    <property type="component" value="Chromosome 12"/>
</dbReference>
<gene>
    <name evidence="11" type="ORF">D8674_008719</name>
</gene>
<dbReference type="Pfam" id="PF00332">
    <property type="entry name" value="Glyco_hydro_17"/>
    <property type="match status" value="1"/>
</dbReference>
<organism evidence="11 12">
    <name type="scientific">Pyrus ussuriensis x Pyrus communis</name>
    <dbReference type="NCBI Taxonomy" id="2448454"/>
    <lineage>
        <taxon>Eukaryota</taxon>
        <taxon>Viridiplantae</taxon>
        <taxon>Streptophyta</taxon>
        <taxon>Embryophyta</taxon>
        <taxon>Tracheophyta</taxon>
        <taxon>Spermatophyta</taxon>
        <taxon>Magnoliopsida</taxon>
        <taxon>eudicotyledons</taxon>
        <taxon>Gunneridae</taxon>
        <taxon>Pentapetalae</taxon>
        <taxon>rosids</taxon>
        <taxon>fabids</taxon>
        <taxon>Rosales</taxon>
        <taxon>Rosaceae</taxon>
        <taxon>Amygdaloideae</taxon>
        <taxon>Maleae</taxon>
        <taxon>Pyrus</taxon>
    </lineage>
</organism>
<dbReference type="OrthoDB" id="941679at2759"/>
<evidence type="ECO:0000256" key="5">
    <source>
        <dbReference type="ARBA" id="ARBA00023295"/>
    </source>
</evidence>
<dbReference type="AlphaFoldDB" id="A0A5N5I0J0"/>
<dbReference type="PANTHER" id="PTHR32227">
    <property type="entry name" value="GLUCAN ENDO-1,3-BETA-GLUCOSIDASE BG1-RELATED-RELATED"/>
    <property type="match status" value="1"/>
</dbReference>
<keyword evidence="4 9" id="KW-0378">Hydrolase</keyword>
<keyword evidence="10" id="KW-0732">Signal</keyword>
<dbReference type="EMBL" id="SMOL01000143">
    <property type="protein sequence ID" value="KAB2631200.1"/>
    <property type="molecule type" value="Genomic_DNA"/>
</dbReference>
<dbReference type="EC" id="3.2.1.39" evidence="3"/>
<reference evidence="11 12" key="1">
    <citation type="submission" date="2019-09" db="EMBL/GenBank/DDBJ databases">
        <authorList>
            <person name="Ou C."/>
        </authorList>
    </citation>
    <scope>NUCLEOTIDE SEQUENCE [LARGE SCALE GENOMIC DNA]</scope>
    <source>
        <strain evidence="11">S2</strain>
        <tissue evidence="11">Leaf</tissue>
    </source>
</reference>
<evidence type="ECO:0000313" key="11">
    <source>
        <dbReference type="EMBL" id="KAB2631200.1"/>
    </source>
</evidence>
<protein>
    <recommendedName>
        <fullName evidence="3">glucan endo-1,3-beta-D-glucosidase</fullName>
        <ecNumber evidence="3">3.2.1.39</ecNumber>
    </recommendedName>
    <alternativeName>
        <fullName evidence="6">(1-&gt;3)-beta-glucan endohydrolase</fullName>
    </alternativeName>
    <alternativeName>
        <fullName evidence="7">Beta-1,3-endoglucanase</fullName>
    </alternativeName>
</protein>
<evidence type="ECO:0000313" key="12">
    <source>
        <dbReference type="Proteomes" id="UP000327157"/>
    </source>
</evidence>
<sequence>MYKTGRALMASILLLLVVLMPALQITGLSYFHASVCSAQSVGVCYGRNGNNLPPEGEVVDLYKSNGIGRMRIYEPNEATLQALRGSNIELTVTILNSELPALNDAAAATAWVQKNVQPYSADVRFKYIAVGNEIHHDSAEVGSLLPAIKNIHSAIVAANLQGQIKVSTAIDTTLVANPFPPSDGVYDAANQFIQPVIDFLVSSGAPLLVNVYPYFSYTDNPSIDVAYALFTSQGVVVPDGTRYPSLFDALLDAQYAALEKAGAPNMEIVVSESGWPSEGGDQATPQNAATFYQNLINHVTSTTGTPKRPGKAIETYLFAMFDENLKDGKPVEKHFGVFSPNKQPKYQLTFG</sequence>
<reference evidence="11 12" key="3">
    <citation type="submission" date="2019-11" db="EMBL/GenBank/DDBJ databases">
        <title>A de novo genome assembly of a pear dwarfing rootstock.</title>
        <authorList>
            <person name="Wang F."/>
            <person name="Wang J."/>
            <person name="Li S."/>
            <person name="Zhang Y."/>
            <person name="Fang M."/>
            <person name="Ma L."/>
            <person name="Zhao Y."/>
            <person name="Jiang S."/>
        </authorList>
    </citation>
    <scope>NUCLEOTIDE SEQUENCE [LARGE SCALE GENOMIC DNA]</scope>
    <source>
        <strain evidence="11">S2</strain>
        <tissue evidence="11">Leaf</tissue>
    </source>
</reference>
<dbReference type="GO" id="GO:0042973">
    <property type="term" value="F:glucan endo-1,3-beta-D-glucosidase activity"/>
    <property type="evidence" value="ECO:0007669"/>
    <property type="project" value="UniProtKB-EC"/>
</dbReference>
<dbReference type="PROSITE" id="PS00587">
    <property type="entry name" value="GLYCOSYL_HYDROL_F17"/>
    <property type="match status" value="1"/>
</dbReference>
<comment type="caution">
    <text evidence="11">The sequence shown here is derived from an EMBL/GenBank/DDBJ whole genome shotgun (WGS) entry which is preliminary data.</text>
</comment>
<evidence type="ECO:0000256" key="7">
    <source>
        <dbReference type="ARBA" id="ARBA00033417"/>
    </source>
</evidence>
<name>A0A5N5I0J0_9ROSA</name>
<keyword evidence="5 9" id="KW-0326">Glycosidase</keyword>
<comment type="similarity">
    <text evidence="2 8">Belongs to the glycosyl hydrolase 17 family.</text>
</comment>
<dbReference type="Gene3D" id="3.20.20.80">
    <property type="entry name" value="Glycosidases"/>
    <property type="match status" value="1"/>
</dbReference>
<evidence type="ECO:0000256" key="2">
    <source>
        <dbReference type="ARBA" id="ARBA00008773"/>
    </source>
</evidence>